<accession>A0A392UVF2</accession>
<organism evidence="2 3">
    <name type="scientific">Trifolium medium</name>
    <dbReference type="NCBI Taxonomy" id="97028"/>
    <lineage>
        <taxon>Eukaryota</taxon>
        <taxon>Viridiplantae</taxon>
        <taxon>Streptophyta</taxon>
        <taxon>Embryophyta</taxon>
        <taxon>Tracheophyta</taxon>
        <taxon>Spermatophyta</taxon>
        <taxon>Magnoliopsida</taxon>
        <taxon>eudicotyledons</taxon>
        <taxon>Gunneridae</taxon>
        <taxon>Pentapetalae</taxon>
        <taxon>rosids</taxon>
        <taxon>fabids</taxon>
        <taxon>Fabales</taxon>
        <taxon>Fabaceae</taxon>
        <taxon>Papilionoideae</taxon>
        <taxon>50 kb inversion clade</taxon>
        <taxon>NPAAA clade</taxon>
        <taxon>Hologalegina</taxon>
        <taxon>IRL clade</taxon>
        <taxon>Trifolieae</taxon>
        <taxon>Trifolium</taxon>
    </lineage>
</organism>
<keyword evidence="1" id="KW-0472">Membrane</keyword>
<dbReference type="AlphaFoldDB" id="A0A392UVF2"/>
<dbReference type="EMBL" id="LXQA010985983">
    <property type="protein sequence ID" value="MCI80014.1"/>
    <property type="molecule type" value="Genomic_DNA"/>
</dbReference>
<evidence type="ECO:0000313" key="2">
    <source>
        <dbReference type="EMBL" id="MCI80014.1"/>
    </source>
</evidence>
<keyword evidence="1" id="KW-0812">Transmembrane</keyword>
<sequence>WRFKRPGALRPLPLAHSGALCAADSKGGFPVLSYAVGFVSLILFYPYNPYTTYF</sequence>
<proteinExistence type="predicted"/>
<reference evidence="2 3" key="1">
    <citation type="journal article" date="2018" name="Front. Plant Sci.">
        <title>Red Clover (Trifolium pratense) and Zigzag Clover (T. medium) - A Picture of Genomic Similarities and Differences.</title>
        <authorList>
            <person name="Dluhosova J."/>
            <person name="Istvanek J."/>
            <person name="Nedelnik J."/>
            <person name="Repkova J."/>
        </authorList>
    </citation>
    <scope>NUCLEOTIDE SEQUENCE [LARGE SCALE GENOMIC DNA]</scope>
    <source>
        <strain evidence="3">cv. 10/8</strain>
        <tissue evidence="2">Leaf</tissue>
    </source>
</reference>
<feature type="transmembrane region" description="Helical" evidence="1">
    <location>
        <begin position="29"/>
        <end position="47"/>
    </location>
</feature>
<name>A0A392UVF2_9FABA</name>
<feature type="non-terminal residue" evidence="2">
    <location>
        <position position="1"/>
    </location>
</feature>
<evidence type="ECO:0000313" key="3">
    <source>
        <dbReference type="Proteomes" id="UP000265520"/>
    </source>
</evidence>
<keyword evidence="3" id="KW-1185">Reference proteome</keyword>
<keyword evidence="1" id="KW-1133">Transmembrane helix</keyword>
<dbReference type="Proteomes" id="UP000265520">
    <property type="component" value="Unassembled WGS sequence"/>
</dbReference>
<comment type="caution">
    <text evidence="2">The sequence shown here is derived from an EMBL/GenBank/DDBJ whole genome shotgun (WGS) entry which is preliminary data.</text>
</comment>
<evidence type="ECO:0000256" key="1">
    <source>
        <dbReference type="SAM" id="Phobius"/>
    </source>
</evidence>
<protein>
    <submittedName>
        <fullName evidence="2">Uncharacterized protein</fullName>
    </submittedName>
</protein>